<keyword evidence="3" id="KW-1185">Reference proteome</keyword>
<feature type="compositionally biased region" description="Polar residues" evidence="1">
    <location>
        <begin position="1"/>
        <end position="10"/>
    </location>
</feature>
<gene>
    <name evidence="2" type="ORF">FCALED_LOCUS14838</name>
</gene>
<feature type="region of interest" description="Disordered" evidence="1">
    <location>
        <begin position="1"/>
        <end position="45"/>
    </location>
</feature>
<comment type="caution">
    <text evidence="2">The sequence shown here is derived from an EMBL/GenBank/DDBJ whole genome shotgun (WGS) entry which is preliminary data.</text>
</comment>
<proteinExistence type="predicted"/>
<name>A0A9N9IBI6_9GLOM</name>
<dbReference type="Proteomes" id="UP000789570">
    <property type="component" value="Unassembled WGS sequence"/>
</dbReference>
<feature type="compositionally biased region" description="Basic and acidic residues" evidence="1">
    <location>
        <begin position="32"/>
        <end position="45"/>
    </location>
</feature>
<dbReference type="EMBL" id="CAJVPQ010011747">
    <property type="protein sequence ID" value="CAG8728721.1"/>
    <property type="molecule type" value="Genomic_DNA"/>
</dbReference>
<organism evidence="2 3">
    <name type="scientific">Funneliformis caledonium</name>
    <dbReference type="NCBI Taxonomy" id="1117310"/>
    <lineage>
        <taxon>Eukaryota</taxon>
        <taxon>Fungi</taxon>
        <taxon>Fungi incertae sedis</taxon>
        <taxon>Mucoromycota</taxon>
        <taxon>Glomeromycotina</taxon>
        <taxon>Glomeromycetes</taxon>
        <taxon>Glomerales</taxon>
        <taxon>Glomeraceae</taxon>
        <taxon>Funneliformis</taxon>
    </lineage>
</organism>
<dbReference type="AlphaFoldDB" id="A0A9N9IBI6"/>
<feature type="non-terminal residue" evidence="2">
    <location>
        <position position="1"/>
    </location>
</feature>
<evidence type="ECO:0000256" key="1">
    <source>
        <dbReference type="SAM" id="MobiDB-lite"/>
    </source>
</evidence>
<accession>A0A9N9IBI6</accession>
<evidence type="ECO:0000313" key="2">
    <source>
        <dbReference type="EMBL" id="CAG8728721.1"/>
    </source>
</evidence>
<protein>
    <submittedName>
        <fullName evidence="2">9125_t:CDS:1</fullName>
    </submittedName>
</protein>
<reference evidence="2" key="1">
    <citation type="submission" date="2021-06" db="EMBL/GenBank/DDBJ databases">
        <authorList>
            <person name="Kallberg Y."/>
            <person name="Tangrot J."/>
            <person name="Rosling A."/>
        </authorList>
    </citation>
    <scope>NUCLEOTIDE SEQUENCE</scope>
    <source>
        <strain evidence="2">UK204</strain>
    </source>
</reference>
<evidence type="ECO:0000313" key="3">
    <source>
        <dbReference type="Proteomes" id="UP000789570"/>
    </source>
</evidence>
<sequence>ISRKSSSYFSKTKMPHKQARIGSQKFISGCSNHEKRSGSDSPHEK</sequence>